<organism evidence="2 3">
    <name type="scientific">Rhizobium grahamii CCGE 502</name>
    <dbReference type="NCBI Taxonomy" id="990285"/>
    <lineage>
        <taxon>Bacteria</taxon>
        <taxon>Pseudomonadati</taxon>
        <taxon>Pseudomonadota</taxon>
        <taxon>Alphaproteobacteria</taxon>
        <taxon>Hyphomicrobiales</taxon>
        <taxon>Rhizobiaceae</taxon>
        <taxon>Rhizobium/Agrobacterium group</taxon>
        <taxon>Rhizobium</taxon>
    </lineage>
</organism>
<feature type="domain" description="Transcription regulator AsnC/Lrp ligand binding" evidence="1">
    <location>
        <begin position="3"/>
        <end position="43"/>
    </location>
</feature>
<dbReference type="EMBL" id="AEYE02000035">
    <property type="protein sequence ID" value="EPE94868.1"/>
    <property type="molecule type" value="Genomic_DNA"/>
</dbReference>
<gene>
    <name evidence="2" type="ORF">RGCCGE502_30228</name>
</gene>
<dbReference type="Proteomes" id="UP000014411">
    <property type="component" value="Unassembled WGS sequence"/>
</dbReference>
<dbReference type="InterPro" id="IPR011008">
    <property type="entry name" value="Dimeric_a/b-barrel"/>
</dbReference>
<dbReference type="Pfam" id="PF01037">
    <property type="entry name" value="AsnC_trans_reg"/>
    <property type="match status" value="1"/>
</dbReference>
<evidence type="ECO:0000313" key="3">
    <source>
        <dbReference type="Proteomes" id="UP000014411"/>
    </source>
</evidence>
<evidence type="ECO:0000259" key="1">
    <source>
        <dbReference type="Pfam" id="PF01037"/>
    </source>
</evidence>
<comment type="caution">
    <text evidence="2">The sequence shown here is derived from an EMBL/GenBank/DDBJ whole genome shotgun (WGS) entry which is preliminary data.</text>
</comment>
<protein>
    <submittedName>
        <fullName evidence="2">Transcriptional regulator BkdR</fullName>
    </submittedName>
</protein>
<reference evidence="2 3" key="1">
    <citation type="journal article" date="2012" name="J. Bacteriol.">
        <title>Genome sequence of Rhizobium grahamii CCGE502, a broad-host-range symbiont with low nodulation competitiveness in Phaseolus vulgaris.</title>
        <authorList>
            <person name="Althabegoiti M.J."/>
            <person name="Lozano L."/>
            <person name="Torres-Tejerizo G."/>
            <person name="Ormeno-Orrillo E."/>
            <person name="Rogel M.A."/>
            <person name="Gonzalez V."/>
            <person name="Martinez-Romero E."/>
        </authorList>
    </citation>
    <scope>NUCLEOTIDE SEQUENCE [LARGE SCALE GENOMIC DNA]</scope>
    <source>
        <strain evidence="2 3">CCGE 502</strain>
        <plasmid evidence="2">pRg502b</plasmid>
    </source>
</reference>
<dbReference type="HOGENOM" id="CLU_2525216_0_0_5"/>
<dbReference type="SUPFAM" id="SSF54909">
    <property type="entry name" value="Dimeric alpha+beta barrel"/>
    <property type="match status" value="1"/>
</dbReference>
<proteinExistence type="predicted"/>
<dbReference type="AlphaFoldDB" id="S3I5S1"/>
<keyword evidence="3" id="KW-1185">Reference proteome</keyword>
<evidence type="ECO:0000313" key="2">
    <source>
        <dbReference type="EMBL" id="EPE94868.1"/>
    </source>
</evidence>
<geneLocation type="plasmid" evidence="2">
    <name>pRg502b</name>
</geneLocation>
<dbReference type="InterPro" id="IPR019887">
    <property type="entry name" value="Tscrpt_reg_AsnC/Lrp_C"/>
</dbReference>
<sequence>MMTREADYLPRVLVQSPKEYVRFVRQQIHNIEGIAWIDTSFAYGTVKKTTVFPPCKGVVRHDPYGHAGMDHPTFPSCGEIDADC</sequence>
<name>S3I5S1_9HYPH</name>
<dbReference type="Gene3D" id="3.30.70.920">
    <property type="match status" value="1"/>
</dbReference>
<keyword evidence="2" id="KW-0614">Plasmid</keyword>
<accession>S3I5S1</accession>